<dbReference type="AlphaFoldDB" id="A0A6N7PP18"/>
<keyword evidence="3" id="KW-1185">Reference proteome</keyword>
<dbReference type="Proteomes" id="UP000440224">
    <property type="component" value="Unassembled WGS sequence"/>
</dbReference>
<feature type="chain" id="PRO_5027063540" evidence="1">
    <location>
        <begin position="35"/>
        <end position="165"/>
    </location>
</feature>
<gene>
    <name evidence="2" type="ORF">GF068_16075</name>
</gene>
<sequence length="165" mass="17646">MATNSSTFAASSAARLVFLGGVLLFSLMSGSASAAACRDLDSVKQSADPSRNTAMGGHLTQHILGMRPPPGTSQVGKTLFSERGKFELAWRVYMNTVTNPRTCSGRGVIQVFDLGFPIDAFSCRRADGNGQCTDWASYHATQVSVAFLFVNGSWILNTAFPMPID</sequence>
<dbReference type="RefSeq" id="WP_153820252.1">
    <property type="nucleotide sequence ID" value="NZ_WJIE01000004.1"/>
</dbReference>
<dbReference type="OrthoDB" id="6025362at2"/>
<comment type="caution">
    <text evidence="2">The sequence shown here is derived from an EMBL/GenBank/DDBJ whole genome shotgun (WGS) entry which is preliminary data.</text>
</comment>
<proteinExistence type="predicted"/>
<evidence type="ECO:0000313" key="2">
    <source>
        <dbReference type="EMBL" id="MRG93417.1"/>
    </source>
</evidence>
<evidence type="ECO:0000313" key="3">
    <source>
        <dbReference type="Proteomes" id="UP000440224"/>
    </source>
</evidence>
<organism evidence="2 3">
    <name type="scientific">Polyangium spumosum</name>
    <dbReference type="NCBI Taxonomy" id="889282"/>
    <lineage>
        <taxon>Bacteria</taxon>
        <taxon>Pseudomonadati</taxon>
        <taxon>Myxococcota</taxon>
        <taxon>Polyangia</taxon>
        <taxon>Polyangiales</taxon>
        <taxon>Polyangiaceae</taxon>
        <taxon>Polyangium</taxon>
    </lineage>
</organism>
<evidence type="ECO:0000256" key="1">
    <source>
        <dbReference type="SAM" id="SignalP"/>
    </source>
</evidence>
<reference evidence="2 3" key="1">
    <citation type="submission" date="2019-10" db="EMBL/GenBank/DDBJ databases">
        <title>A soil myxobacterium in the family Polyangiaceae.</title>
        <authorList>
            <person name="Li Y."/>
            <person name="Wang J."/>
        </authorList>
    </citation>
    <scope>NUCLEOTIDE SEQUENCE [LARGE SCALE GENOMIC DNA]</scope>
    <source>
        <strain evidence="2 3">DSM 14734</strain>
    </source>
</reference>
<feature type="signal peptide" evidence="1">
    <location>
        <begin position="1"/>
        <end position="34"/>
    </location>
</feature>
<protein>
    <submittedName>
        <fullName evidence="2">Uncharacterized protein</fullName>
    </submittedName>
</protein>
<keyword evidence="1" id="KW-0732">Signal</keyword>
<name>A0A6N7PP18_9BACT</name>
<dbReference type="EMBL" id="WJIE01000004">
    <property type="protein sequence ID" value="MRG93417.1"/>
    <property type="molecule type" value="Genomic_DNA"/>
</dbReference>
<accession>A0A6N7PP18</accession>